<dbReference type="InterPro" id="IPR003591">
    <property type="entry name" value="Leu-rich_rpt_typical-subtyp"/>
</dbReference>
<evidence type="ECO:0000256" key="1">
    <source>
        <dbReference type="ARBA" id="ARBA00022614"/>
    </source>
</evidence>
<dbReference type="SUPFAM" id="SSF52058">
    <property type="entry name" value="L domain-like"/>
    <property type="match status" value="2"/>
</dbReference>
<keyword evidence="3" id="KW-0611">Plant defense</keyword>
<dbReference type="InterPro" id="IPR044974">
    <property type="entry name" value="Disease_R_plants"/>
</dbReference>
<dbReference type="Pfam" id="PF23286">
    <property type="entry name" value="LRR_13"/>
    <property type="match status" value="1"/>
</dbReference>
<dbReference type="InParanoid" id="A0A7N2N8E5"/>
<proteinExistence type="predicted"/>
<dbReference type="InterPro" id="IPR036390">
    <property type="entry name" value="WH_DNA-bd_sf"/>
</dbReference>
<dbReference type="Gene3D" id="1.10.8.430">
    <property type="entry name" value="Helical domain of apoptotic protease-activating factors"/>
    <property type="match status" value="2"/>
</dbReference>
<dbReference type="InterPro" id="IPR042197">
    <property type="entry name" value="Apaf_helical"/>
</dbReference>
<dbReference type="Gene3D" id="3.40.50.300">
    <property type="entry name" value="P-loop containing nucleotide triphosphate hydrolases"/>
    <property type="match status" value="2"/>
</dbReference>
<evidence type="ECO:0000313" key="5">
    <source>
        <dbReference type="EnsemblPlants" id="QL93p1902_0177:mrna"/>
    </source>
</evidence>
<dbReference type="GO" id="GO:0043531">
    <property type="term" value="F:ADP binding"/>
    <property type="evidence" value="ECO:0007669"/>
    <property type="project" value="InterPro"/>
</dbReference>
<dbReference type="GO" id="GO:0051707">
    <property type="term" value="P:response to other organism"/>
    <property type="evidence" value="ECO:0007669"/>
    <property type="project" value="UniProtKB-ARBA"/>
</dbReference>
<dbReference type="OMA" id="QMGSENI"/>
<dbReference type="Gene3D" id="1.10.10.10">
    <property type="entry name" value="Winged helix-like DNA-binding domain superfamily/Winged helix DNA-binding domain"/>
    <property type="match status" value="1"/>
</dbReference>
<dbReference type="SMART" id="SM00382">
    <property type="entry name" value="AAA"/>
    <property type="match status" value="2"/>
</dbReference>
<dbReference type="PRINTS" id="PR00364">
    <property type="entry name" value="DISEASERSIST"/>
</dbReference>
<dbReference type="InterPro" id="IPR058546">
    <property type="entry name" value="RPS4B/Roq1-like_LRR"/>
</dbReference>
<dbReference type="Pfam" id="PF23559">
    <property type="entry name" value="WHD_DRP"/>
    <property type="match status" value="1"/>
</dbReference>
<dbReference type="InterPro" id="IPR032675">
    <property type="entry name" value="LRR_dom_sf"/>
</dbReference>
<dbReference type="Pfam" id="PF23247">
    <property type="entry name" value="LRR_RPS2"/>
    <property type="match status" value="1"/>
</dbReference>
<dbReference type="Gramene" id="QL93p1902_0177:mrna">
    <property type="protein sequence ID" value="QL93p1902_0177:mrna"/>
    <property type="gene ID" value="QL93p1902_0177"/>
</dbReference>
<dbReference type="InterPro" id="IPR057135">
    <property type="entry name" value="At4g27190-like_LRR"/>
</dbReference>
<evidence type="ECO:0000256" key="2">
    <source>
        <dbReference type="ARBA" id="ARBA00022737"/>
    </source>
</evidence>
<dbReference type="SMART" id="SM00369">
    <property type="entry name" value="LRR_TYP"/>
    <property type="match status" value="3"/>
</dbReference>
<keyword evidence="2" id="KW-0677">Repeat</keyword>
<dbReference type="PANTHER" id="PTHR11017">
    <property type="entry name" value="LEUCINE-RICH REPEAT-CONTAINING PROTEIN"/>
    <property type="match status" value="1"/>
</dbReference>
<dbReference type="InterPro" id="IPR058192">
    <property type="entry name" value="WHD_ROQ1-like"/>
</dbReference>
<dbReference type="InterPro" id="IPR036388">
    <property type="entry name" value="WH-like_DNA-bd_sf"/>
</dbReference>
<dbReference type="InterPro" id="IPR003593">
    <property type="entry name" value="AAA+_ATPase"/>
</dbReference>
<protein>
    <recommendedName>
        <fullName evidence="4">AAA+ ATPase domain-containing protein</fullName>
    </recommendedName>
</protein>
<dbReference type="Pfam" id="PF23598">
    <property type="entry name" value="LRR_14"/>
    <property type="match status" value="1"/>
</dbReference>
<dbReference type="GO" id="GO:0006952">
    <property type="term" value="P:defense response"/>
    <property type="evidence" value="ECO:0007669"/>
    <property type="project" value="UniProtKB-KW"/>
</dbReference>
<dbReference type="InterPro" id="IPR055414">
    <property type="entry name" value="LRR_R13L4/SHOC2-like"/>
</dbReference>
<dbReference type="PANTHER" id="PTHR11017:SF527">
    <property type="entry name" value="TMV RESISTANCE PROTEIN N-LIKE"/>
    <property type="match status" value="1"/>
</dbReference>
<dbReference type="InterPro" id="IPR027417">
    <property type="entry name" value="P-loop_NTPase"/>
</dbReference>
<dbReference type="Pfam" id="PF07725">
    <property type="entry name" value="LRR_3"/>
    <property type="match status" value="1"/>
</dbReference>
<feature type="domain" description="AAA+ ATPase" evidence="4">
    <location>
        <begin position="932"/>
        <end position="1066"/>
    </location>
</feature>
<feature type="domain" description="AAA+ ATPase" evidence="4">
    <location>
        <begin position="200"/>
        <end position="340"/>
    </location>
</feature>
<dbReference type="InterPro" id="IPR058922">
    <property type="entry name" value="WHD_DRP"/>
</dbReference>
<dbReference type="InterPro" id="IPR011713">
    <property type="entry name" value="Leu-rich_rpt_3"/>
</dbReference>
<sequence length="1784" mass="201479">MGRWRRASKTLPLSRLGDVDLVLRDPREGHRRWTTPSATKLRSSEVFVRVVGASEVLLWLLAKTVLVCGGRRINGSGVLVALIPSCLRCLDGCPFYGQQLGMGFTIDNLVKSVFEVFGVMPKIVSSLLFAWRNWFGKHLSTVWNMGMACLMWHEAEFIQHIVQTILDKLHSIPVFSNELLVGIDSRVGEIISNLQIELPDVRMIGICGTSGIGKTTIARVVYNRLSNQFEGSSFLADVRVVAKEVSGLISLQERLLSDILTESDTRISDVLKGADLISDGLRTKRILLVLDDVDQPEQLELLAGKPSCVGPGSRIIITTTDQDLLVGHNVDQICKSKELTNEEAFSLFNSKCFKEKHPPIEYMELSNHFINYAAGVPLAINVLGSFLFKRTTQEWRVALEKVKLHRTGEIYNFLKISFDGLGKMEREIFLHIACFLKGEDKDRVMKILQCLGYSDVELKILIGKSFLTISSNNRLWMHNSLQQMAWEIVRQECVKEPGKRSRLWLHEDINDVLTKNTGTEAIQGIVLNLPVKKEAHWNPEAFSKMHNLRLLIIGNVQLPCGLTHFPSALRFVKWSGYPLKSLPSNFQPKELVELNMCNSKIELLWEGVKYLNKLKFITLRHSQNLLRTPDFTEVPNLEIIDLEGCTNLIELHSSIGVLKRLILLNLKDCRCLTSLPCKIGMDSLEILILSGCCRVQNIPEFADNMLELRELFLDGTAIQKLPSSIKNLTGLTLLNLSQCKSLVCLPGAILKLEFLREFTVFGCSKLAKFEDHEIAPTHEPQIEPNECPTSLAVSILGAYKGPVISPISPEKQELLSVHGTEVMEKEGRMPILETEIETVSSQPKLTKHVGEPIQPLTPLAVSTSDTSKQAAVEPVSVTVLPSGKDGSQPIKKEDIEIAHPTDGQQFLEVSTCPKSSIERTLLRILRYINDATAQRIGVHGSGGIGKTSVLKALINHFKTKDLFDVVIWVTVSRYWSTRKIQDEVLRQLPPEDLKTDLEIGENLFKALKSRRFLLLLDDVWEQINLDAVGIPNPTLENGSRIILATRSPDVCHIMLADKEVQVERLLPEEAWELFQELVGSIIDSPNIRPYAQDIVQRCGGLPLLIIVTGRALAKENDALCWMHAAREFSRCSAHRIYGFESIFQQLKFSYDRLEGPDLKSCLLYCALFPEDREVSIFELVEYWIEEGLISGNCTDAYKRGYDIVGILVGASLLQSSECGLSIKMHDLIWDLASVILSLEAEGCQFLLRSCSRMTKQTDMGDSSSYRLLESFQSNKQSILHGHQFLVRAGAGLTEPPLKDEWEEAKMIFLMDNELSNLPERPSCPKLLALFLQRNHQLRVIPSSFFDLMPSLTILNLSKTRIKSLPKSLFKLMSLEALILRNCERLAQLPSEVGSLGRLEVLDLQGTEIEKLPDEISELASLRHLKVSFYGSVNQSECVRLPHELVPHGIISSLSELETLSIDVYPGDKRWEKNVDSILNEMGNLTNLITFCCYFPDVKFLERFLEKSLPWKIQGLTDFKFVVGYDVKRFAYQVGDNLEIEYVQWGQCLRFVNGEEIPDAVLEVLTCSTAFFLDHHIKVCSLSEFRISNLNGLRLCVVRDCPKIESVIAGKELVIFPILEQLSIYYLSNLGRLWEGMIPQGSFDRLRKLTVHTCPKLQFVFASSMLQFFSKLEELRVEHCPGITEIIFQDQVVDSGSGTLPRLKTLKLHYLPELVTIMQGTWPPLENISFYNCPMLKKLVIDSNTSHSIKEIKAENHWWEKLEWQDTSIRSCLHAHFIPISDYNL</sequence>
<dbReference type="Gene3D" id="3.80.10.10">
    <property type="entry name" value="Ribonuclease Inhibitor"/>
    <property type="match status" value="2"/>
</dbReference>
<dbReference type="FunFam" id="1.10.10.10:FF:000322">
    <property type="entry name" value="Probable disease resistance protein At1g63360"/>
    <property type="match status" value="1"/>
</dbReference>
<accession>A0A7N2N8E5</accession>
<keyword evidence="1" id="KW-0433">Leucine-rich repeat</keyword>
<dbReference type="EnsemblPlants" id="QL93p1902_0177:mrna">
    <property type="protein sequence ID" value="QL93p1902_0177:mrna"/>
    <property type="gene ID" value="QL93p1902_0177"/>
</dbReference>
<dbReference type="SUPFAM" id="SSF46785">
    <property type="entry name" value="Winged helix' DNA-binding domain"/>
    <property type="match status" value="1"/>
</dbReference>
<dbReference type="Proteomes" id="UP000594261">
    <property type="component" value="Unassembled WGS sequence"/>
</dbReference>
<dbReference type="FunFam" id="3.40.50.300:FF:001091">
    <property type="entry name" value="Probable disease resistance protein At1g61300"/>
    <property type="match status" value="1"/>
</dbReference>
<dbReference type="Pfam" id="PF23282">
    <property type="entry name" value="WHD_ROQ1"/>
    <property type="match status" value="1"/>
</dbReference>
<dbReference type="Pfam" id="PF00931">
    <property type="entry name" value="NB-ARC"/>
    <property type="match status" value="2"/>
</dbReference>
<evidence type="ECO:0000256" key="3">
    <source>
        <dbReference type="ARBA" id="ARBA00022821"/>
    </source>
</evidence>
<reference evidence="5" key="1">
    <citation type="submission" date="2021-01" db="UniProtKB">
        <authorList>
            <consortium name="EnsemblPlants"/>
        </authorList>
    </citation>
    <scope>IDENTIFICATION</scope>
</reference>
<evidence type="ECO:0000259" key="4">
    <source>
        <dbReference type="SMART" id="SM00382"/>
    </source>
</evidence>
<organism evidence="5 6">
    <name type="scientific">Quercus lobata</name>
    <name type="common">Valley oak</name>
    <dbReference type="NCBI Taxonomy" id="97700"/>
    <lineage>
        <taxon>Eukaryota</taxon>
        <taxon>Viridiplantae</taxon>
        <taxon>Streptophyta</taxon>
        <taxon>Embryophyta</taxon>
        <taxon>Tracheophyta</taxon>
        <taxon>Spermatophyta</taxon>
        <taxon>Magnoliopsida</taxon>
        <taxon>eudicotyledons</taxon>
        <taxon>Gunneridae</taxon>
        <taxon>Pentapetalae</taxon>
        <taxon>rosids</taxon>
        <taxon>fabids</taxon>
        <taxon>Fagales</taxon>
        <taxon>Fagaceae</taxon>
        <taxon>Quercus</taxon>
    </lineage>
</organism>
<keyword evidence="6" id="KW-1185">Reference proteome</keyword>
<evidence type="ECO:0000313" key="6">
    <source>
        <dbReference type="Proteomes" id="UP000594261"/>
    </source>
</evidence>
<dbReference type="SUPFAM" id="SSF52540">
    <property type="entry name" value="P-loop containing nucleoside triphosphate hydrolases"/>
    <property type="match status" value="2"/>
</dbReference>
<dbReference type="InterPro" id="IPR002182">
    <property type="entry name" value="NB-ARC"/>
</dbReference>
<name>A0A7N2N8E5_QUELO</name>